<dbReference type="Proteomes" id="UP000012174">
    <property type="component" value="Unassembled WGS sequence"/>
</dbReference>
<protein>
    <recommendedName>
        <fullName evidence="3">Protein kinase domain-containing protein</fullName>
    </recommendedName>
</protein>
<keyword evidence="2" id="KW-1185">Reference proteome</keyword>
<dbReference type="KEGG" id="ela:UCREL1_2211"/>
<evidence type="ECO:0000313" key="2">
    <source>
        <dbReference type="Proteomes" id="UP000012174"/>
    </source>
</evidence>
<dbReference type="AlphaFoldDB" id="M7T1N6"/>
<name>M7T1N6_EUTLA</name>
<reference evidence="2" key="1">
    <citation type="journal article" date="2013" name="Genome Announc.">
        <title>Draft genome sequence of the grapevine dieback fungus Eutypa lata UCR-EL1.</title>
        <authorList>
            <person name="Blanco-Ulate B."/>
            <person name="Rolshausen P.E."/>
            <person name="Cantu D."/>
        </authorList>
    </citation>
    <scope>NUCLEOTIDE SEQUENCE [LARGE SCALE GENOMIC DNA]</scope>
    <source>
        <strain evidence="2">UCR-EL1</strain>
    </source>
</reference>
<dbReference type="InterPro" id="IPR025213">
    <property type="entry name" value="Sim4_Fta2"/>
</dbReference>
<accession>M7T1N6</accession>
<sequence>MVTDWLILQTSSEPETPLSSGQAYVFKVEINAEVYALKVFKFFKPSTYRADLGPIRGRKVTDEMLAFHTDPFYAECRAYAHIQEKQQEQNLRRRNFAHCYGFMALKKTDEEVVASYGAELWDIPRDDEYRRKAEGSPVRAIVKEYVDHDVVMDVPALKRMLKGIKWLNRHGVLNHDIHPANFKGGLLVDFGSSWTRKPHCLWDNMPEQKLKVIERADLIKFQEMANEEGFGAKVRAIPNRQYKELRPRRIGGRTS</sequence>
<evidence type="ECO:0000313" key="1">
    <source>
        <dbReference type="EMBL" id="EMR70753.1"/>
    </source>
</evidence>
<dbReference type="eggNOG" id="ENOG502T2GP">
    <property type="taxonomic scope" value="Eukaryota"/>
</dbReference>
<dbReference type="OrthoDB" id="3432781at2759"/>
<dbReference type="HOGENOM" id="CLU_042091_1_0_1"/>
<evidence type="ECO:0008006" key="3">
    <source>
        <dbReference type="Google" id="ProtNLM"/>
    </source>
</evidence>
<dbReference type="Pfam" id="PF13095">
    <property type="entry name" value="FTA2"/>
    <property type="match status" value="1"/>
</dbReference>
<organism evidence="1 2">
    <name type="scientific">Eutypa lata (strain UCR-EL1)</name>
    <name type="common">Grapevine dieback disease fungus</name>
    <name type="synonym">Eutypa armeniacae</name>
    <dbReference type="NCBI Taxonomy" id="1287681"/>
    <lineage>
        <taxon>Eukaryota</taxon>
        <taxon>Fungi</taxon>
        <taxon>Dikarya</taxon>
        <taxon>Ascomycota</taxon>
        <taxon>Pezizomycotina</taxon>
        <taxon>Sordariomycetes</taxon>
        <taxon>Xylariomycetidae</taxon>
        <taxon>Xylariales</taxon>
        <taxon>Diatrypaceae</taxon>
        <taxon>Eutypa</taxon>
    </lineage>
</organism>
<dbReference type="EMBL" id="KB705791">
    <property type="protein sequence ID" value="EMR70753.1"/>
    <property type="molecule type" value="Genomic_DNA"/>
</dbReference>
<gene>
    <name evidence="1" type="ORF">UCREL1_2211</name>
</gene>
<dbReference type="OMA" id="TIKWIRR"/>
<proteinExistence type="predicted"/>